<name>A0A2W1NF37_PAEXE</name>
<accession>A0A2W1NF37</accession>
<dbReference type="Proteomes" id="UP000214746">
    <property type="component" value="Unassembled WGS sequence"/>
</dbReference>
<evidence type="ECO:0000259" key="3">
    <source>
        <dbReference type="PROSITE" id="PS50975"/>
    </source>
</evidence>
<protein>
    <recommendedName>
        <fullName evidence="3">ATP-grasp domain-containing protein</fullName>
    </recommendedName>
</protein>
<keyword evidence="1" id="KW-0067">ATP-binding</keyword>
<dbReference type="InterPro" id="IPR026838">
    <property type="entry name" value="YheC/D"/>
</dbReference>
<evidence type="ECO:0000313" key="4">
    <source>
        <dbReference type="EMBL" id="PZE21671.1"/>
    </source>
</evidence>
<feature type="compositionally biased region" description="Basic and acidic residues" evidence="2">
    <location>
        <begin position="299"/>
        <end position="309"/>
    </location>
</feature>
<feature type="domain" description="ATP-grasp" evidence="3">
    <location>
        <begin position="15"/>
        <end position="245"/>
    </location>
</feature>
<keyword evidence="1" id="KW-0547">Nucleotide-binding</keyword>
<feature type="region of interest" description="Disordered" evidence="2">
    <location>
        <begin position="248"/>
        <end position="477"/>
    </location>
</feature>
<proteinExistence type="predicted"/>
<feature type="compositionally biased region" description="Basic and acidic residues" evidence="2">
    <location>
        <begin position="341"/>
        <end position="389"/>
    </location>
</feature>
<dbReference type="SUPFAM" id="SSF56059">
    <property type="entry name" value="Glutathione synthetase ATP-binding domain-like"/>
    <property type="match status" value="1"/>
</dbReference>
<feature type="compositionally biased region" description="Basic and acidic residues" evidence="2">
    <location>
        <begin position="397"/>
        <end position="411"/>
    </location>
</feature>
<gene>
    <name evidence="4" type="ORF">CBW46_004420</name>
</gene>
<dbReference type="Pfam" id="PF14398">
    <property type="entry name" value="ATPgrasp_YheCD"/>
    <property type="match status" value="1"/>
</dbReference>
<evidence type="ECO:0000256" key="2">
    <source>
        <dbReference type="SAM" id="MobiDB-lite"/>
    </source>
</evidence>
<dbReference type="GO" id="GO:0005524">
    <property type="term" value="F:ATP binding"/>
    <property type="evidence" value="ECO:0007669"/>
    <property type="project" value="UniProtKB-UniRule"/>
</dbReference>
<evidence type="ECO:0000313" key="5">
    <source>
        <dbReference type="Proteomes" id="UP000214746"/>
    </source>
</evidence>
<comment type="caution">
    <text evidence="4">The sequence shown here is derived from an EMBL/GenBank/DDBJ whole genome shotgun (WGS) entry which is preliminary data.</text>
</comment>
<dbReference type="EMBL" id="NHRJ02000002">
    <property type="protein sequence ID" value="PZE21671.1"/>
    <property type="molecule type" value="Genomic_DNA"/>
</dbReference>
<keyword evidence="5" id="KW-1185">Reference proteome</keyword>
<organism evidence="4 5">
    <name type="scientific">Paenibacillus xerothermodurans</name>
    <dbReference type="NCBI Taxonomy" id="1977292"/>
    <lineage>
        <taxon>Bacteria</taxon>
        <taxon>Bacillati</taxon>
        <taxon>Bacillota</taxon>
        <taxon>Bacilli</taxon>
        <taxon>Bacillales</taxon>
        <taxon>Paenibacillaceae</taxon>
        <taxon>Paenibacillus</taxon>
    </lineage>
</organism>
<dbReference type="OrthoDB" id="7869153at2"/>
<dbReference type="RefSeq" id="WP_089198813.1">
    <property type="nucleotide sequence ID" value="NZ_NHRJ02000002.1"/>
</dbReference>
<dbReference type="AlphaFoldDB" id="A0A2W1NF37"/>
<dbReference type="GO" id="GO:0046872">
    <property type="term" value="F:metal ion binding"/>
    <property type="evidence" value="ECO:0007669"/>
    <property type="project" value="InterPro"/>
</dbReference>
<reference evidence="4" key="1">
    <citation type="submission" date="2018-06" db="EMBL/GenBank/DDBJ databases">
        <title>Paenibacillus xerothermodurans sp. nov. an extremely dry heat resistant spore forming bacterium isolated from the soil of Cape Canaveral, Florida.</title>
        <authorList>
            <person name="Seuylemezian A."/>
            <person name="Kaur N."/>
            <person name="Patil P."/>
            <person name="Patil P."/>
            <person name="Mayilraj S."/>
            <person name="Vaishampayan P."/>
        </authorList>
    </citation>
    <scope>NUCLEOTIDE SEQUENCE [LARGE SCALE GENOMIC DNA]</scope>
    <source>
        <strain evidence="4">ATCC 27380</strain>
    </source>
</reference>
<dbReference type="InterPro" id="IPR011761">
    <property type="entry name" value="ATP-grasp"/>
</dbReference>
<evidence type="ECO:0000256" key="1">
    <source>
        <dbReference type="PROSITE-ProRule" id="PRU00409"/>
    </source>
</evidence>
<dbReference type="Gene3D" id="3.30.470.20">
    <property type="entry name" value="ATP-grasp fold, B domain"/>
    <property type="match status" value="1"/>
</dbReference>
<dbReference type="PROSITE" id="PS50975">
    <property type="entry name" value="ATP_GRASP"/>
    <property type="match status" value="1"/>
</dbReference>
<sequence length="477" mass="52218">MRSIKRDKWFKFRVLKNLDELAAHIPETHIFTEKRLWLFVRKYKHVIVKPVSGSRGRGVIQVSALGDNRYLLHYDNNKDTLRGKDSAYTYIKRLTGSAKYLVQRKICRPKIDGRSFDMRVITQRDPSSGEWRVTARVAKVAGKGYIVSNITRSKGQLLLPSTALKRSTIQHLPESTLLAEIDRIALQTSKALARYYKGHRIYGMDMGPDRNGHIWIIEANLFPSISHFVKLKDTSMYRRIIAFQRAGKAKQRNSLTKEHSAWSGDNDGIRAARPGFNHGTHAEWPVSRESERALWAGRSDGKRAERTGRNDGPPSASPGNSTPAAWPGPSGGNQAAQPGPREGKRAARPGAREGKRAAQPGARDDKRAAQPGARDDKRAAQPGARDGKRTAGPGAQEGKRAVRPGAREGKRTAGLGHGAGPRAARSDNGTGAGSRNRPTRSQHGMRAARSDGRTGVGSAPIRPSVPSTPAPLGHVLS</sequence>